<keyword evidence="1" id="KW-1133">Transmembrane helix</keyword>
<feature type="transmembrane region" description="Helical" evidence="1">
    <location>
        <begin position="23"/>
        <end position="41"/>
    </location>
</feature>
<evidence type="ECO:0000313" key="3">
    <source>
        <dbReference type="Proteomes" id="UP000249725"/>
    </source>
</evidence>
<dbReference type="AlphaFoldDB" id="A0A328ATD8"/>
<evidence type="ECO:0000256" key="1">
    <source>
        <dbReference type="SAM" id="Phobius"/>
    </source>
</evidence>
<dbReference type="Proteomes" id="UP000249725">
    <property type="component" value="Unassembled WGS sequence"/>
</dbReference>
<accession>A0A328ATD8</accession>
<reference evidence="3" key="1">
    <citation type="submission" date="2018-05" db="EMBL/GenBank/DDBJ databases">
        <authorList>
            <person name="Li X."/>
        </authorList>
    </citation>
    <scope>NUCLEOTIDE SEQUENCE [LARGE SCALE GENOMIC DNA]</scope>
    <source>
        <strain evidence="3">YIM 73061</strain>
    </source>
</reference>
<evidence type="ECO:0008006" key="4">
    <source>
        <dbReference type="Google" id="ProtNLM"/>
    </source>
</evidence>
<keyword evidence="1" id="KW-0812">Transmembrane</keyword>
<name>A0A328ATD8_9CAUL</name>
<sequence>MRGGAFKVSETSIRQGWPVQPTALWRWILIGGYVLIVGLNLPGHLSTDSIIGLFEGRTGVRTSWGPPMFSAILGVFDKVIPGTGFYLACTILLLIASWASLPSLRPRMSWIAPVVLLAAFALPQVVVYQGIVWKDVLFANLAVAGFVALGRAAVRWQTREAAWCVAFAWLCLAFACLVRQNGAVAVLFAALALGWIGARTWKKGALWALAGFVAPLLIAFLLDAVTPVREPPGTKSQDRGVRLVQNYDLVAAVAQNPKISLPILQADDPQALGVVRQLAGRVYSPTRIDTLSRSEELASAIWRFEDDKVSRQWLELIQRDPLGYAGRRLSIFDWVFRTPQIDQCLPVHIGVAGPPDLEAKLHLVEGIEPQDAELYNYVTWWLDTPFYSHLAYALLAGAVAIFLLIRRTGADIAIAGLMFAGLSFAASFFVISIACDYRYLYMLDLTAITGLLYVAVDPRGRTPIESAPRFPRLRRRR</sequence>
<feature type="transmembrane region" description="Helical" evidence="1">
    <location>
        <begin position="386"/>
        <end position="405"/>
    </location>
</feature>
<feature type="transmembrane region" description="Helical" evidence="1">
    <location>
        <begin position="110"/>
        <end position="131"/>
    </location>
</feature>
<gene>
    <name evidence="2" type="ORF">DJ018_08140</name>
</gene>
<proteinExistence type="predicted"/>
<feature type="transmembrane region" description="Helical" evidence="1">
    <location>
        <begin position="161"/>
        <end position="177"/>
    </location>
</feature>
<keyword evidence="3" id="KW-1185">Reference proteome</keyword>
<feature type="transmembrane region" description="Helical" evidence="1">
    <location>
        <begin position="205"/>
        <end position="222"/>
    </location>
</feature>
<protein>
    <recommendedName>
        <fullName evidence="4">Glycosyltransferase RgtA/B/C/D-like domain-containing protein</fullName>
    </recommendedName>
</protein>
<organism evidence="2 3">
    <name type="scientific">Phenylobacterium deserti</name>
    <dbReference type="NCBI Taxonomy" id="1914756"/>
    <lineage>
        <taxon>Bacteria</taxon>
        <taxon>Pseudomonadati</taxon>
        <taxon>Pseudomonadota</taxon>
        <taxon>Alphaproteobacteria</taxon>
        <taxon>Caulobacterales</taxon>
        <taxon>Caulobacteraceae</taxon>
        <taxon>Phenylobacterium</taxon>
    </lineage>
</organism>
<comment type="caution">
    <text evidence="2">The sequence shown here is derived from an EMBL/GenBank/DDBJ whole genome shotgun (WGS) entry which is preliminary data.</text>
</comment>
<feature type="transmembrane region" description="Helical" evidence="1">
    <location>
        <begin position="137"/>
        <end position="154"/>
    </location>
</feature>
<feature type="transmembrane region" description="Helical" evidence="1">
    <location>
        <begin position="439"/>
        <end position="456"/>
    </location>
</feature>
<feature type="transmembrane region" description="Helical" evidence="1">
    <location>
        <begin position="79"/>
        <end position="98"/>
    </location>
</feature>
<feature type="transmembrane region" description="Helical" evidence="1">
    <location>
        <begin position="183"/>
        <end position="198"/>
    </location>
</feature>
<keyword evidence="1" id="KW-0472">Membrane</keyword>
<dbReference type="EMBL" id="QFYR01000001">
    <property type="protein sequence ID" value="RAK57867.1"/>
    <property type="molecule type" value="Genomic_DNA"/>
</dbReference>
<evidence type="ECO:0000313" key="2">
    <source>
        <dbReference type="EMBL" id="RAK57867.1"/>
    </source>
</evidence>
<feature type="transmembrane region" description="Helical" evidence="1">
    <location>
        <begin position="412"/>
        <end position="433"/>
    </location>
</feature>